<dbReference type="GO" id="GO:0044550">
    <property type="term" value="P:secondary metabolite biosynthetic process"/>
    <property type="evidence" value="ECO:0007669"/>
    <property type="project" value="TreeGrafter"/>
</dbReference>
<dbReference type="FunFam" id="1.10.1200.10:FF:000005">
    <property type="entry name" value="Nonribosomal peptide synthetase 1"/>
    <property type="match status" value="1"/>
</dbReference>
<keyword evidence="2" id="KW-0596">Phosphopantetheine</keyword>
<dbReference type="EMBL" id="LJQN01000067">
    <property type="protein sequence ID" value="KPX55514.1"/>
    <property type="molecule type" value="Genomic_DNA"/>
</dbReference>
<dbReference type="SMART" id="SM00823">
    <property type="entry name" value="PKS_PP"/>
    <property type="match status" value="2"/>
</dbReference>
<dbReference type="InterPro" id="IPR009081">
    <property type="entry name" value="PP-bd_ACP"/>
</dbReference>
<dbReference type="PROSITE" id="PS00012">
    <property type="entry name" value="PHOSPHOPANTETHEINE"/>
    <property type="match status" value="1"/>
</dbReference>
<evidence type="ECO:0000256" key="2">
    <source>
        <dbReference type="ARBA" id="ARBA00022450"/>
    </source>
</evidence>
<dbReference type="PANTHER" id="PTHR45527">
    <property type="entry name" value="NONRIBOSOMAL PEPTIDE SYNTHETASE"/>
    <property type="match status" value="1"/>
</dbReference>
<dbReference type="InterPro" id="IPR020845">
    <property type="entry name" value="AMP-binding_CS"/>
</dbReference>
<keyword evidence="3" id="KW-0597">Phosphoprotein</keyword>
<dbReference type="CDD" id="cd19531">
    <property type="entry name" value="LCL_NRPS-like"/>
    <property type="match status" value="1"/>
</dbReference>
<dbReference type="Pfam" id="PF13193">
    <property type="entry name" value="AMP-binding_C"/>
    <property type="match status" value="1"/>
</dbReference>
<dbReference type="InterPro" id="IPR045851">
    <property type="entry name" value="AMP-bd_C_sf"/>
</dbReference>
<dbReference type="CDD" id="cd17643">
    <property type="entry name" value="A_NRPS_Cytc1-like"/>
    <property type="match status" value="1"/>
</dbReference>
<dbReference type="InterPro" id="IPR036736">
    <property type="entry name" value="ACP-like_sf"/>
</dbReference>
<dbReference type="PROSITE" id="PS50075">
    <property type="entry name" value="CARRIER"/>
    <property type="match status" value="2"/>
</dbReference>
<name>A0AB34U8E8_PSEA0</name>
<evidence type="ECO:0000313" key="6">
    <source>
        <dbReference type="Proteomes" id="UP000050545"/>
    </source>
</evidence>
<evidence type="ECO:0000259" key="4">
    <source>
        <dbReference type="PROSITE" id="PS50075"/>
    </source>
</evidence>
<dbReference type="CDD" id="cd19544">
    <property type="entry name" value="E-C_NRPS"/>
    <property type="match status" value="1"/>
</dbReference>
<dbReference type="FunFam" id="3.40.50.12780:FF:000012">
    <property type="entry name" value="Non-ribosomal peptide synthetase"/>
    <property type="match status" value="1"/>
</dbReference>
<gene>
    <name evidence="5" type="ORF">ALO67_03951</name>
</gene>
<comment type="cofactor">
    <cofactor evidence="1">
        <name>pantetheine 4'-phosphate</name>
        <dbReference type="ChEBI" id="CHEBI:47942"/>
    </cofactor>
</comment>
<dbReference type="SUPFAM" id="SSF47336">
    <property type="entry name" value="ACP-like"/>
    <property type="match status" value="2"/>
</dbReference>
<dbReference type="Gene3D" id="3.30.300.30">
    <property type="match status" value="2"/>
</dbReference>
<comment type="caution">
    <text evidence="5">The sequence shown here is derived from an EMBL/GenBank/DDBJ whole genome shotgun (WGS) entry which is preliminary data.</text>
</comment>
<dbReference type="Pfam" id="PF00668">
    <property type="entry name" value="Condensation"/>
    <property type="match status" value="2"/>
</dbReference>
<dbReference type="Gene3D" id="3.40.50.12780">
    <property type="entry name" value="N-terminal domain of ligase-like"/>
    <property type="match status" value="2"/>
</dbReference>
<dbReference type="CDD" id="cd05930">
    <property type="entry name" value="A_NRPS"/>
    <property type="match status" value="1"/>
</dbReference>
<dbReference type="InterPro" id="IPR020806">
    <property type="entry name" value="PKS_PP-bd"/>
</dbReference>
<dbReference type="Pfam" id="PF00501">
    <property type="entry name" value="AMP-binding"/>
    <property type="match status" value="2"/>
</dbReference>
<accession>A0AB34U8E8</accession>
<dbReference type="InterPro" id="IPR000873">
    <property type="entry name" value="AMP-dep_synth/lig_dom"/>
</dbReference>
<dbReference type="Gene3D" id="3.30.559.30">
    <property type="entry name" value="Nonribosomal peptide synthetase, condensation domain"/>
    <property type="match status" value="2"/>
</dbReference>
<dbReference type="Proteomes" id="UP000050545">
    <property type="component" value="Unassembled WGS sequence"/>
</dbReference>
<dbReference type="InterPro" id="IPR025110">
    <property type="entry name" value="AMP-bd_C"/>
</dbReference>
<dbReference type="Gene3D" id="3.30.559.10">
    <property type="entry name" value="Chloramphenicol acetyltransferase-like domain"/>
    <property type="match status" value="2"/>
</dbReference>
<dbReference type="PANTHER" id="PTHR45527:SF1">
    <property type="entry name" value="FATTY ACID SYNTHASE"/>
    <property type="match status" value="1"/>
</dbReference>
<dbReference type="GO" id="GO:0005737">
    <property type="term" value="C:cytoplasm"/>
    <property type="evidence" value="ECO:0007669"/>
    <property type="project" value="TreeGrafter"/>
</dbReference>
<evidence type="ECO:0000313" key="5">
    <source>
        <dbReference type="EMBL" id="KPX55514.1"/>
    </source>
</evidence>
<feature type="domain" description="Carrier" evidence="4">
    <location>
        <begin position="1048"/>
        <end position="1123"/>
    </location>
</feature>
<evidence type="ECO:0000256" key="1">
    <source>
        <dbReference type="ARBA" id="ARBA00001957"/>
    </source>
</evidence>
<dbReference type="Gene3D" id="1.10.1200.10">
    <property type="entry name" value="ACP-like"/>
    <property type="match status" value="2"/>
</dbReference>
<dbReference type="SUPFAM" id="SSF52777">
    <property type="entry name" value="CoA-dependent acyltransferases"/>
    <property type="match status" value="4"/>
</dbReference>
<organism evidence="5 6">
    <name type="scientific">Pseudomonas amygdali pv. hibisci</name>
    <dbReference type="NCBI Taxonomy" id="251723"/>
    <lineage>
        <taxon>Bacteria</taxon>
        <taxon>Pseudomonadati</taxon>
        <taxon>Pseudomonadota</taxon>
        <taxon>Gammaproteobacteria</taxon>
        <taxon>Pseudomonadales</taxon>
        <taxon>Pseudomonadaceae</taxon>
        <taxon>Pseudomonas</taxon>
        <taxon>Pseudomonas amygdali</taxon>
    </lineage>
</organism>
<dbReference type="InterPro" id="IPR006162">
    <property type="entry name" value="Ppantetheine_attach_site"/>
</dbReference>
<protein>
    <submittedName>
        <fullName evidence="5">D-alanine--poly ligase, subunit 1</fullName>
    </submittedName>
</protein>
<dbReference type="InterPro" id="IPR001242">
    <property type="entry name" value="Condensation_dom"/>
</dbReference>
<dbReference type="InterPro" id="IPR042099">
    <property type="entry name" value="ANL_N_sf"/>
</dbReference>
<dbReference type="NCBIfam" id="TIGR01733">
    <property type="entry name" value="AA-adenyl-dom"/>
    <property type="match status" value="2"/>
</dbReference>
<dbReference type="FunFam" id="3.40.50.980:FF:000001">
    <property type="entry name" value="Non-ribosomal peptide synthetase"/>
    <property type="match status" value="2"/>
</dbReference>
<reference evidence="5 6" key="1">
    <citation type="submission" date="2015-09" db="EMBL/GenBank/DDBJ databases">
        <title>Genome announcement of multiple Pseudomonas syringae strains.</title>
        <authorList>
            <person name="Thakur S."/>
            <person name="Wang P.W."/>
            <person name="Gong Y."/>
            <person name="Weir B.S."/>
            <person name="Guttman D.S."/>
        </authorList>
    </citation>
    <scope>NUCLEOTIDE SEQUENCE [LARGE SCALE GENOMIC DNA]</scope>
    <source>
        <strain evidence="5 6">ICMP9623</strain>
    </source>
</reference>
<sequence>MGYVFQRFTGSVTINKIFKEESMRDDLFANYKSLTAQEREALRRRLVERDLIEPAQACAEDTFICDARDRELIVSRVPGGEDNLEGIYPLTPLQEGLLYHHMLSGDADPYVLHQTIHFASRDELDCFVSALRKVISRHAILRSAMQWDGLAMPVQVVLRHVEFPLQEIEAPDAGADDQWLAAQAGLPCHRIDIGRAPLMNGLVARSSTAGWSLLVMSHHLIGDRTSLRVMQDELSVILRTGGHGLPTPPQFPDYALRVWGLGTQRDESFFRELLGDLRTPTTPFGLLEALDLRASLGEARLTLDASLVQRLREQASRRGLGMPALLHCAWALVLARLSGRDDVVFGTVLSGRMTEAPRTSQMLGMLINTLPFRLKLQGRSITECLNVSQSLLGKMIEHEHASLSLARRCSAIEGGGALTGALLDYRYLPGQQEPLSVQNSQPAPGSERTSFPLVLSVDDSGHALALTVQTLAHLDPSMITRYCERALERLADALEQTPGCRAGDLDVMPTQELIRLCMKPAPDRADRPAMPEACVHWLFEAQAARTPRAPCLINSAGSLDYAQLDRRANRLARHLHNSGMKREDRIALCMSRSVEMVIAMLAVMKAGGAYVPLDPGYPQARLRLLLGLARPALVIGGAQAGALALEQGLSYFDVRELEQCQCCAHEEALSPARFHSPTQTAYVMFTSGSTGEPKGVAVEHRSVVAFMRAQVQWCGLDETDRVLHFASPSFDNSIAEIFPALSIGAGIVVRPDGPIAPDAAFVGYLARHRVTVADLPTAFWHLWAQQLDAGDLDCLPKPPLRMVLAGGEKLQHEALRSWFRNPATNGIRLCDTYGLTEVTVNSIVGELTGEQARAQGPLPLGKALGDSRVCIVDNLGRLAPVGVVAEICVGGLGVARGYFDRPALTAARFVPDPFGPPGSRLYRTGDLGRQTRTGAIEYISRSDTQIKLRGYRIEPAEVESALRSVNGVLDAKVVCDKERLIAYVICDDAVSPSSDVLRARLSGLIPLYMVPSIFVPLVQWPVNTHGKVDLSALPSPSTLKRAERETHTPLTPMQALVAGVWSELLARDVIDIHDDFFALGGHSLLAIRVISRIRAATQALVSVRDVFAYPELKAFAQVLERTSRRPFAAIGRRTGPARMSFVQERMWFLSRIDPMQSLAYHLSGGLRITGALDKDALKAAFEGVIERHEVLRTVFPESHGMPHAVVVPVDSNLEWHTQVLCAGEEAECRLAGLFARAAQRPFDLAQGPLIRATLLQVTDDEHVLVVSMHHIICDGWSMSLIANELSGLYGHFAQGAAYPLAPMHLQYADYAVWQRETVVALDHDLRYWRKQLAGAPACLTLPTRRPRPAVQDLAGAGLAFTLDQDLTSALRDLSARHGATLYMILLGAWAVLLARLASQSSVVIGSPVANRPTLELEGLIGCFINTLALHVDLGDKPSVAVLLARIKGLVIESQERQHVPFEQVVETMSPVRSRAYNPLFQAMLVWQNTPSGSVLLDGLQIIEVHPQILTTHCDLALMMEERTDVIAGTLVYATALFDRSYIAGVLQGLKSVLIDMSEEEDICGAKPASPLRDSALAVASTAPKHMSGYLHDAVAHWALETPDAIAITDQWRSLCYRELDDSANRLARHLLSLGVGPGAHVAVAMGRSIELVVAIIAILKAGGGYVPLEPASARGRLQEIIDDSQPLLVLCDQVGKEALGPLTNVTIVDFHQDHALWSSLSSQGLCNSEVELTPQCTAYVIYTSGSTGRPKGVTVEHVQVSTLLESLAKTLGTDGSDVWSLFHSIAFDFSVWELFGALHAGARLLMVPTAVTRAPDQFYRLLCREGVTVLSQTPGAFSQVLDEHLRAPGAHRLRQVIFGGEQLDPTMLAGWFDSNPGGETRFTDMYGITEGAIHTTWRRLTVDDTRPGAERSVGRGIAGREVYVLDDQLHAVGEWTLGEIWIAGQGVARGYHRLPSLTAQRFVPDPFSPLPGARMYRSGDLGRLRADGELEFAGRADEQVKIRGFRIELGDIASRLAMHPSIAQSHVIARTEEKGGVRLVAYCRARHSDQLPVSPVALREYLTGYLPGYMVPVAYVQIENFSLTVNGKVDVAKLPPVHSDDYARRLYEPAQGTTEVWLAHTWSELLGVAEVSRHDDFFELGGHSLLVGQLTARIREKFELELPMADVFEVSVLHAFAARIDSARLVEFESFEI</sequence>
<dbReference type="Pfam" id="PF00550">
    <property type="entry name" value="PP-binding"/>
    <property type="match status" value="2"/>
</dbReference>
<dbReference type="InterPro" id="IPR010071">
    <property type="entry name" value="AA_adenyl_dom"/>
</dbReference>
<dbReference type="GO" id="GO:0031177">
    <property type="term" value="F:phosphopantetheine binding"/>
    <property type="evidence" value="ECO:0007669"/>
    <property type="project" value="InterPro"/>
</dbReference>
<feature type="domain" description="Carrier" evidence="4">
    <location>
        <begin position="2109"/>
        <end position="2184"/>
    </location>
</feature>
<dbReference type="GO" id="GO:0016874">
    <property type="term" value="F:ligase activity"/>
    <property type="evidence" value="ECO:0007669"/>
    <property type="project" value="UniProtKB-KW"/>
</dbReference>
<dbReference type="InterPro" id="IPR023213">
    <property type="entry name" value="CAT-like_dom_sf"/>
</dbReference>
<evidence type="ECO:0000256" key="3">
    <source>
        <dbReference type="ARBA" id="ARBA00022553"/>
    </source>
</evidence>
<proteinExistence type="predicted"/>
<dbReference type="SUPFAM" id="SSF56801">
    <property type="entry name" value="Acetyl-CoA synthetase-like"/>
    <property type="match status" value="2"/>
</dbReference>
<dbReference type="GO" id="GO:0043041">
    <property type="term" value="P:amino acid activation for nonribosomal peptide biosynthetic process"/>
    <property type="evidence" value="ECO:0007669"/>
    <property type="project" value="TreeGrafter"/>
</dbReference>
<keyword evidence="5" id="KW-0436">Ligase</keyword>
<dbReference type="PROSITE" id="PS00455">
    <property type="entry name" value="AMP_BINDING"/>
    <property type="match status" value="2"/>
</dbReference>